<dbReference type="Pfam" id="PF13620">
    <property type="entry name" value="CarboxypepD_reg"/>
    <property type="match status" value="1"/>
</dbReference>
<sequence length="966" mass="105356">MRTRHLGTSLAALLVAAAPLMAQGVSAQLGGRVMDSQGAPVAGAKVVILNGETGLTRTLQTTAEGRYLATLLPVGPYTVTVTKAGFQTAGNIRVNLNLGDAAPLTIRLAPETGAVVEVVASAGQVDADRATSATNMSPEALSNLPVKGRGFTDFAFLTPQVTLSDRGNIAIGGQRGVNTSINVDGGDYNESFFGGTTGGAEGKTPFTVSIEAIREFQVITDGASAEFGRMGGGYLNAITKNGTNELSGSLFYYIRPRAFVEKNPKVTATFDNSVPEFKTEQFGFSVGGPIIKDKLFYFVAFDGQKETRPVNFQWGGTTPTVLDPVTNPNDAALIARNGAYSTKADSTTLFGRLDWLVSTDHALQFRINKSDFKGDTNTGTLNSYENTSTDDVKTLSLVGQWNWTLGSQWVNEFRVSYVKDELPRNPRTTGATVSVSNIGTYGKYPFTREFETKRKQITETLSFVTPTLVLKGGFDLNDTTAIEVFAPNVEGSYSFSSLANFRAGNWTSYTQAFGLNGLTGRQAGTFSADEKEQAAFIQADWRPLNSLKVGLGVRWDRQEHADFNIINFGNPLASPMPVNAKIPTDSQVSPRLSFTWTPEADKGRTVVRGSVGTYVSRTPAVFLYQVYANNGQRSASITFQSGQAATYGIPIGAAFTAQTPFVLAALPSVPVALDLWSFSPDFKNPKTQRATLGAERAFGGWVLGLSGAYAKTSNLERVTDVNVQEIGANAFGRYLFNNTGGLTPVYSGATASVRIRPNTTYGRMGMYVSDAEGRYQAWTVSAKYQKPGSNFQAQFFYTWSKERDNDSNERNFSAYSTQNPKRLNEDWGYSNNDRRHVVTGYFSYLHPESKLQIGANVRYLSGTPYTITSSTDLNFDSYNNDRPIGTERNQWRTSSQMFVDLKLSRDWTFSKTIKMTLSGEVFNLLNRDDTYQRLRFTGNDAAPVFSTSPSIVSTPRQVQLGIRFAF</sequence>
<dbReference type="PANTHER" id="PTHR30069">
    <property type="entry name" value="TONB-DEPENDENT OUTER MEMBRANE RECEPTOR"/>
    <property type="match status" value="1"/>
</dbReference>
<dbReference type="Proteomes" id="UP000886657">
    <property type="component" value="Unassembled WGS sequence"/>
</dbReference>
<keyword evidence="6" id="KW-0998">Cell outer membrane</keyword>
<evidence type="ECO:0000256" key="6">
    <source>
        <dbReference type="ARBA" id="ARBA00023237"/>
    </source>
</evidence>
<feature type="domain" description="TonB-dependent transporter Oar-like beta-barrel" evidence="8">
    <location>
        <begin position="337"/>
        <end position="883"/>
    </location>
</feature>
<keyword evidence="5" id="KW-0472">Membrane</keyword>
<keyword evidence="2" id="KW-0813">Transport</keyword>
<gene>
    <name evidence="9" type="ORF">IPP58_06975</name>
</gene>
<evidence type="ECO:0000256" key="3">
    <source>
        <dbReference type="ARBA" id="ARBA00022452"/>
    </source>
</evidence>
<dbReference type="InterPro" id="IPR039426">
    <property type="entry name" value="TonB-dep_rcpt-like"/>
</dbReference>
<organism evidence="9 10">
    <name type="scientific">Candidatus Geothrix skivensis</name>
    <dbReference type="NCBI Taxonomy" id="2954439"/>
    <lineage>
        <taxon>Bacteria</taxon>
        <taxon>Pseudomonadati</taxon>
        <taxon>Acidobacteriota</taxon>
        <taxon>Holophagae</taxon>
        <taxon>Holophagales</taxon>
        <taxon>Holophagaceae</taxon>
        <taxon>Geothrix</taxon>
    </lineage>
</organism>
<evidence type="ECO:0000256" key="4">
    <source>
        <dbReference type="ARBA" id="ARBA00022692"/>
    </source>
</evidence>
<feature type="domain" description="TonB-dependent transporter Oar-like beta-barrel" evidence="8">
    <location>
        <begin position="238"/>
        <end position="320"/>
    </location>
</feature>
<dbReference type="PANTHER" id="PTHR30069:SF46">
    <property type="entry name" value="OAR PROTEIN"/>
    <property type="match status" value="1"/>
</dbReference>
<feature type="signal peptide" evidence="7">
    <location>
        <begin position="1"/>
        <end position="27"/>
    </location>
</feature>
<reference evidence="9" key="1">
    <citation type="submission" date="2020-10" db="EMBL/GenBank/DDBJ databases">
        <title>Connecting structure to function with the recovery of over 1000 high-quality activated sludge metagenome-assembled genomes encoding full-length rRNA genes using long-read sequencing.</title>
        <authorList>
            <person name="Singleton C.M."/>
            <person name="Petriglieri F."/>
            <person name="Kristensen J.M."/>
            <person name="Kirkegaard R.H."/>
            <person name="Michaelsen T.Y."/>
            <person name="Andersen M.H."/>
            <person name="Karst S.M."/>
            <person name="Dueholm M.S."/>
            <person name="Nielsen P.H."/>
            <person name="Albertsen M."/>
        </authorList>
    </citation>
    <scope>NUCLEOTIDE SEQUENCE</scope>
    <source>
        <strain evidence="9">Skiv_18-Q3-R9-52_MAXAC.067</strain>
    </source>
</reference>
<dbReference type="Gene3D" id="2.60.40.1120">
    <property type="entry name" value="Carboxypeptidase-like, regulatory domain"/>
    <property type="match status" value="1"/>
</dbReference>
<dbReference type="Gene3D" id="2.170.130.10">
    <property type="entry name" value="TonB-dependent receptor, plug domain"/>
    <property type="match status" value="1"/>
</dbReference>
<name>A0A9D7SF42_9BACT</name>
<comment type="subcellular location">
    <subcellularLocation>
        <location evidence="1">Cell outer membrane</location>
        <topology evidence="1">Multi-pass membrane protein</topology>
    </subcellularLocation>
</comment>
<keyword evidence="9" id="KW-0121">Carboxypeptidase</keyword>
<keyword evidence="3" id="KW-1134">Transmembrane beta strand</keyword>
<dbReference type="SUPFAM" id="SSF49464">
    <property type="entry name" value="Carboxypeptidase regulatory domain-like"/>
    <property type="match status" value="1"/>
</dbReference>
<evidence type="ECO:0000313" key="9">
    <source>
        <dbReference type="EMBL" id="MBK9796225.1"/>
    </source>
</evidence>
<dbReference type="Pfam" id="PF25183">
    <property type="entry name" value="OMP_b-brl_4"/>
    <property type="match status" value="2"/>
</dbReference>
<dbReference type="InterPro" id="IPR037066">
    <property type="entry name" value="Plug_dom_sf"/>
</dbReference>
<evidence type="ECO:0000256" key="2">
    <source>
        <dbReference type="ARBA" id="ARBA00022448"/>
    </source>
</evidence>
<dbReference type="InterPro" id="IPR057601">
    <property type="entry name" value="Oar-like_b-barrel"/>
</dbReference>
<protein>
    <submittedName>
        <fullName evidence="9">Carboxypeptidase regulatory-like domain-containing protein</fullName>
    </submittedName>
</protein>
<accession>A0A9D7SF42</accession>
<dbReference type="InterPro" id="IPR008969">
    <property type="entry name" value="CarboxyPept-like_regulatory"/>
</dbReference>
<evidence type="ECO:0000313" key="10">
    <source>
        <dbReference type="Proteomes" id="UP000886657"/>
    </source>
</evidence>
<dbReference type="GO" id="GO:0044718">
    <property type="term" value="P:siderophore transmembrane transport"/>
    <property type="evidence" value="ECO:0007669"/>
    <property type="project" value="TreeGrafter"/>
</dbReference>
<keyword evidence="7" id="KW-0732">Signal</keyword>
<proteinExistence type="predicted"/>
<keyword evidence="9" id="KW-0378">Hydrolase</keyword>
<dbReference type="Gene3D" id="2.40.170.20">
    <property type="entry name" value="TonB-dependent receptor, beta-barrel domain"/>
    <property type="match status" value="1"/>
</dbReference>
<evidence type="ECO:0000256" key="5">
    <source>
        <dbReference type="ARBA" id="ARBA00023136"/>
    </source>
</evidence>
<evidence type="ECO:0000259" key="8">
    <source>
        <dbReference type="Pfam" id="PF25183"/>
    </source>
</evidence>
<feature type="chain" id="PRO_5038757898" evidence="7">
    <location>
        <begin position="28"/>
        <end position="966"/>
    </location>
</feature>
<evidence type="ECO:0000256" key="7">
    <source>
        <dbReference type="SAM" id="SignalP"/>
    </source>
</evidence>
<keyword evidence="4" id="KW-0812">Transmembrane</keyword>
<keyword evidence="9" id="KW-0645">Protease</keyword>
<dbReference type="GO" id="GO:0009279">
    <property type="term" value="C:cell outer membrane"/>
    <property type="evidence" value="ECO:0007669"/>
    <property type="project" value="UniProtKB-SubCell"/>
</dbReference>
<dbReference type="AlphaFoldDB" id="A0A9D7SF42"/>
<evidence type="ECO:0000256" key="1">
    <source>
        <dbReference type="ARBA" id="ARBA00004571"/>
    </source>
</evidence>
<dbReference type="GO" id="GO:0015344">
    <property type="term" value="F:siderophore uptake transmembrane transporter activity"/>
    <property type="evidence" value="ECO:0007669"/>
    <property type="project" value="TreeGrafter"/>
</dbReference>
<dbReference type="InterPro" id="IPR036942">
    <property type="entry name" value="Beta-barrel_TonB_sf"/>
</dbReference>
<dbReference type="EMBL" id="JADKIO010000005">
    <property type="protein sequence ID" value="MBK9796225.1"/>
    <property type="molecule type" value="Genomic_DNA"/>
</dbReference>
<dbReference type="SUPFAM" id="SSF56935">
    <property type="entry name" value="Porins"/>
    <property type="match status" value="1"/>
</dbReference>
<dbReference type="GO" id="GO:0004180">
    <property type="term" value="F:carboxypeptidase activity"/>
    <property type="evidence" value="ECO:0007669"/>
    <property type="project" value="UniProtKB-KW"/>
</dbReference>
<comment type="caution">
    <text evidence="9">The sequence shown here is derived from an EMBL/GenBank/DDBJ whole genome shotgun (WGS) entry which is preliminary data.</text>
</comment>